<dbReference type="InterPro" id="IPR007842">
    <property type="entry name" value="HEPN_dom"/>
</dbReference>
<name>A0ABR9VWD5_9SYNC</name>
<evidence type="ECO:0000259" key="1">
    <source>
        <dbReference type="Pfam" id="PF05168"/>
    </source>
</evidence>
<accession>A0ABR9VWD5</accession>
<evidence type="ECO:0000313" key="2">
    <source>
        <dbReference type="EMBL" id="MBE9255674.1"/>
    </source>
</evidence>
<protein>
    <submittedName>
        <fullName evidence="2">HEPN domain-containing protein</fullName>
    </submittedName>
</protein>
<keyword evidence="3" id="KW-1185">Reference proteome</keyword>
<dbReference type="Gene3D" id="1.20.120.330">
    <property type="entry name" value="Nucleotidyltransferases domain 2"/>
    <property type="match status" value="1"/>
</dbReference>
<evidence type="ECO:0000313" key="3">
    <source>
        <dbReference type="Proteomes" id="UP000658720"/>
    </source>
</evidence>
<dbReference type="Pfam" id="PF05168">
    <property type="entry name" value="HEPN"/>
    <property type="match status" value="1"/>
</dbReference>
<dbReference type="Proteomes" id="UP000658720">
    <property type="component" value="Unassembled WGS sequence"/>
</dbReference>
<organism evidence="2 3">
    <name type="scientific">Synechocystis salina LEGE 00031</name>
    <dbReference type="NCBI Taxonomy" id="1828736"/>
    <lineage>
        <taxon>Bacteria</taxon>
        <taxon>Bacillati</taxon>
        <taxon>Cyanobacteriota</taxon>
        <taxon>Cyanophyceae</taxon>
        <taxon>Synechococcales</taxon>
        <taxon>Merismopediaceae</taxon>
        <taxon>Synechocystis</taxon>
    </lineage>
</organism>
<reference evidence="2 3" key="1">
    <citation type="submission" date="2020-10" db="EMBL/GenBank/DDBJ databases">
        <authorList>
            <person name="Castelo-Branco R."/>
            <person name="Eusebio N."/>
            <person name="Adriana R."/>
            <person name="Vieira A."/>
            <person name="Brugerolle De Fraissinette N."/>
            <person name="Rezende De Castro R."/>
            <person name="Schneider M.P."/>
            <person name="Vasconcelos V."/>
            <person name="Leao P.N."/>
        </authorList>
    </citation>
    <scope>NUCLEOTIDE SEQUENCE [LARGE SCALE GENOMIC DNA]</scope>
    <source>
        <strain evidence="2 3">LEGE 00031</strain>
    </source>
</reference>
<sequence>MLNKTHELDVLLDLCCQCEPSFQALDNLADVLTPYATEFRYPGDLMEPEKEDAEEAIKMAIQIYDFIVSRIENKEK</sequence>
<feature type="domain" description="HEPN" evidence="1">
    <location>
        <begin position="4"/>
        <end position="69"/>
    </location>
</feature>
<proteinExistence type="predicted"/>
<dbReference type="SUPFAM" id="SSF81593">
    <property type="entry name" value="Nucleotidyltransferase substrate binding subunit/domain"/>
    <property type="match status" value="1"/>
</dbReference>
<gene>
    <name evidence="2" type="ORF">IQ217_17920</name>
</gene>
<comment type="caution">
    <text evidence="2">The sequence shown here is derived from an EMBL/GenBank/DDBJ whole genome shotgun (WGS) entry which is preliminary data.</text>
</comment>
<dbReference type="EMBL" id="JADEVV010000080">
    <property type="protein sequence ID" value="MBE9255674.1"/>
    <property type="molecule type" value="Genomic_DNA"/>
</dbReference>